<evidence type="ECO:0000313" key="3">
    <source>
        <dbReference type="Proteomes" id="UP000447434"/>
    </source>
</evidence>
<dbReference type="EMBL" id="WOCE01000006">
    <property type="protein sequence ID" value="KAE9611836.1"/>
    <property type="molecule type" value="Genomic_DNA"/>
</dbReference>
<name>A0A6A4QEC3_LUPAL</name>
<evidence type="ECO:0000259" key="1">
    <source>
        <dbReference type="Pfam" id="PF07749"/>
    </source>
</evidence>
<dbReference type="GO" id="GO:0005783">
    <property type="term" value="C:endoplasmic reticulum"/>
    <property type="evidence" value="ECO:0007669"/>
    <property type="project" value="InterPro"/>
</dbReference>
<feature type="domain" description="Endoplasmic reticulum resident protein 29 C-terminal" evidence="1">
    <location>
        <begin position="12"/>
        <end position="69"/>
    </location>
</feature>
<proteinExistence type="predicted"/>
<keyword evidence="3" id="KW-1185">Reference proteome</keyword>
<evidence type="ECO:0000313" key="2">
    <source>
        <dbReference type="EMBL" id="KAE9611836.1"/>
    </source>
</evidence>
<dbReference type="Gene3D" id="1.20.1150.12">
    <property type="entry name" value="Endoplasmic reticulum resident protein 29, C-terminal domain"/>
    <property type="match status" value="1"/>
</dbReference>
<protein>
    <recommendedName>
        <fullName evidence="1">Endoplasmic reticulum resident protein 29 C-terminal domain-containing protein</fullName>
    </recommendedName>
</protein>
<dbReference type="SUPFAM" id="SSF47933">
    <property type="entry name" value="ERP29 C domain-like"/>
    <property type="match status" value="1"/>
</dbReference>
<sequence length="72" mass="8007">MEMESLHQKLAGIVERLDALVKEFVAAGDEEKKALFTKIEEEVGKLKGSASRHGKIYLKATKNYLEKGSEGQ</sequence>
<reference evidence="3" key="1">
    <citation type="journal article" date="2020" name="Nat. Commun.">
        <title>Genome sequence of the cluster root forming white lupin.</title>
        <authorList>
            <person name="Hufnagel B."/>
            <person name="Marques A."/>
            <person name="Soriano A."/>
            <person name="Marques L."/>
            <person name="Divol F."/>
            <person name="Doumas P."/>
            <person name="Sallet E."/>
            <person name="Mancinotti D."/>
            <person name="Carrere S."/>
            <person name="Marande W."/>
            <person name="Arribat S."/>
            <person name="Keller J."/>
            <person name="Huneau C."/>
            <person name="Blein T."/>
            <person name="Aime D."/>
            <person name="Laguerre M."/>
            <person name="Taylor J."/>
            <person name="Schubert V."/>
            <person name="Nelson M."/>
            <person name="Geu-Flores F."/>
            <person name="Crespi M."/>
            <person name="Gallardo-Guerrero K."/>
            <person name="Delaux P.-M."/>
            <person name="Salse J."/>
            <person name="Berges H."/>
            <person name="Guyot R."/>
            <person name="Gouzy J."/>
            <person name="Peret B."/>
        </authorList>
    </citation>
    <scope>NUCLEOTIDE SEQUENCE [LARGE SCALE GENOMIC DNA]</scope>
    <source>
        <strain evidence="3">cv. Amiga</strain>
    </source>
</reference>
<dbReference type="OrthoDB" id="1692549at2759"/>
<dbReference type="InterPro" id="IPR036356">
    <property type="entry name" value="ERp29_C_sf"/>
</dbReference>
<comment type="caution">
    <text evidence="2">The sequence shown here is derived from an EMBL/GenBank/DDBJ whole genome shotgun (WGS) entry which is preliminary data.</text>
</comment>
<accession>A0A6A4QEC3</accession>
<organism evidence="2 3">
    <name type="scientific">Lupinus albus</name>
    <name type="common">White lupine</name>
    <name type="synonym">Lupinus termis</name>
    <dbReference type="NCBI Taxonomy" id="3870"/>
    <lineage>
        <taxon>Eukaryota</taxon>
        <taxon>Viridiplantae</taxon>
        <taxon>Streptophyta</taxon>
        <taxon>Embryophyta</taxon>
        <taxon>Tracheophyta</taxon>
        <taxon>Spermatophyta</taxon>
        <taxon>Magnoliopsida</taxon>
        <taxon>eudicotyledons</taxon>
        <taxon>Gunneridae</taxon>
        <taxon>Pentapetalae</taxon>
        <taxon>rosids</taxon>
        <taxon>fabids</taxon>
        <taxon>Fabales</taxon>
        <taxon>Fabaceae</taxon>
        <taxon>Papilionoideae</taxon>
        <taxon>50 kb inversion clade</taxon>
        <taxon>genistoids sensu lato</taxon>
        <taxon>core genistoids</taxon>
        <taxon>Genisteae</taxon>
        <taxon>Lupinus</taxon>
    </lineage>
</organism>
<gene>
    <name evidence="2" type="ORF">Lalb_Chr06g0166661</name>
</gene>
<dbReference type="Pfam" id="PF07749">
    <property type="entry name" value="ERp29"/>
    <property type="match status" value="1"/>
</dbReference>
<dbReference type="InterPro" id="IPR011679">
    <property type="entry name" value="ERp29_C"/>
</dbReference>
<dbReference type="Proteomes" id="UP000447434">
    <property type="component" value="Chromosome 6"/>
</dbReference>
<dbReference type="AlphaFoldDB" id="A0A6A4QEC3"/>